<accession>E0UI29</accession>
<evidence type="ECO:0000313" key="1">
    <source>
        <dbReference type="EMBL" id="ADN15681.1"/>
    </source>
</evidence>
<dbReference type="RefSeq" id="WP_013323750.1">
    <property type="nucleotide sequence ID" value="NC_014501.1"/>
</dbReference>
<evidence type="ECO:0000313" key="2">
    <source>
        <dbReference type="Proteomes" id="UP000008206"/>
    </source>
</evidence>
<gene>
    <name evidence="1" type="ordered locus">Cyan7822_3745</name>
</gene>
<dbReference type="HOGENOM" id="CLU_2045801_0_0_3"/>
<organism evidence="1 2">
    <name type="scientific">Gloeothece verrucosa (strain PCC 7822)</name>
    <name type="common">Cyanothece sp. (strain PCC 7822)</name>
    <dbReference type="NCBI Taxonomy" id="497965"/>
    <lineage>
        <taxon>Bacteria</taxon>
        <taxon>Bacillati</taxon>
        <taxon>Cyanobacteriota</taxon>
        <taxon>Cyanophyceae</taxon>
        <taxon>Oscillatoriophycideae</taxon>
        <taxon>Chroococcales</taxon>
        <taxon>Aphanothecaceae</taxon>
        <taxon>Gloeothece</taxon>
        <taxon>Gloeothece verrucosa</taxon>
    </lineage>
</organism>
<dbReference type="STRING" id="497965.Cyan7822_3745"/>
<keyword evidence="2" id="KW-1185">Reference proteome</keyword>
<sequence length="117" mass="12826">MKISLIIASLTLISTVGTVLPLKAQNVDPISTIVANSPTPVTNMTPKNANQIAVQITEGEFSFRGTLRRTSGNMFMAEDRQVRVMYDRGTSRVVVINKKTGTELYNYNFSIANEGSL</sequence>
<proteinExistence type="predicted"/>
<dbReference type="eggNOG" id="ENOG50335W4">
    <property type="taxonomic scope" value="Bacteria"/>
</dbReference>
<dbReference type="AlphaFoldDB" id="E0UI29"/>
<reference evidence="2" key="1">
    <citation type="journal article" date="2011" name="MBio">
        <title>Novel metabolic attributes of the genus Cyanothece, comprising a group of unicellular nitrogen-fixing Cyanobacteria.</title>
        <authorList>
            <person name="Bandyopadhyay A."/>
            <person name="Elvitigala T."/>
            <person name="Welsh E."/>
            <person name="Stockel J."/>
            <person name="Liberton M."/>
            <person name="Min H."/>
            <person name="Sherman L.A."/>
            <person name="Pakrasi H.B."/>
        </authorList>
    </citation>
    <scope>NUCLEOTIDE SEQUENCE [LARGE SCALE GENOMIC DNA]</scope>
    <source>
        <strain evidence="2">PCC 7822</strain>
    </source>
</reference>
<dbReference type="KEGG" id="cyj:Cyan7822_3745"/>
<name>E0UI29_GLOV7</name>
<protein>
    <submittedName>
        <fullName evidence="1">Uncharacterized protein</fullName>
    </submittedName>
</protein>
<dbReference type="EMBL" id="CP002198">
    <property type="protein sequence ID" value="ADN15681.1"/>
    <property type="molecule type" value="Genomic_DNA"/>
</dbReference>
<dbReference type="OrthoDB" id="574691at2"/>
<dbReference type="Proteomes" id="UP000008206">
    <property type="component" value="Chromosome"/>
</dbReference>